<evidence type="ECO:0000256" key="5">
    <source>
        <dbReference type="SAM" id="MobiDB-lite"/>
    </source>
</evidence>
<dbReference type="GO" id="GO:0005840">
    <property type="term" value="C:ribosome"/>
    <property type="evidence" value="ECO:0007669"/>
    <property type="project" value="UniProtKB-KW"/>
</dbReference>
<evidence type="ECO:0000313" key="7">
    <source>
        <dbReference type="Proteomes" id="UP000033140"/>
    </source>
</evidence>
<feature type="region of interest" description="Disordered" evidence="5">
    <location>
        <begin position="569"/>
        <end position="609"/>
    </location>
</feature>
<dbReference type="GO" id="GO:0006412">
    <property type="term" value="P:translation"/>
    <property type="evidence" value="ECO:0007669"/>
    <property type="project" value="InterPro"/>
</dbReference>
<evidence type="ECO:0000256" key="2">
    <source>
        <dbReference type="ARBA" id="ARBA00022980"/>
    </source>
</evidence>
<dbReference type="FunFam" id="2.30.30.770:FF:000001">
    <property type="entry name" value="60S ribosomal protein L27"/>
    <property type="match status" value="1"/>
</dbReference>
<keyword evidence="3 4" id="KW-0687">Ribonucleoprotein</keyword>
<feature type="compositionally biased region" description="Basic and acidic residues" evidence="5">
    <location>
        <begin position="500"/>
        <end position="516"/>
    </location>
</feature>
<dbReference type="AlphaFoldDB" id="A0A0E9NS00"/>
<dbReference type="PROSITE" id="PS01107">
    <property type="entry name" value="RIBOSOMAL_L27E"/>
    <property type="match status" value="1"/>
</dbReference>
<reference evidence="6 7" key="3">
    <citation type="journal article" date="2015" name="Genome Announc.">
        <title>Draft Genome Sequence of the Archiascomycetous Yeast Saitoella complicata.</title>
        <authorList>
            <person name="Yamauchi K."/>
            <person name="Kondo S."/>
            <person name="Hamamoto M."/>
            <person name="Takahashi Y."/>
            <person name="Ogura Y."/>
            <person name="Hayashi T."/>
            <person name="Nishida H."/>
        </authorList>
    </citation>
    <scope>NUCLEOTIDE SEQUENCE [LARGE SCALE GENOMIC DNA]</scope>
    <source>
        <strain evidence="6 7">NRRL Y-17804</strain>
    </source>
</reference>
<reference evidence="6 7" key="2">
    <citation type="journal article" date="2014" name="J. Gen. Appl. Microbiol.">
        <title>The early diverging ascomycetous budding yeast Saitoella complicata has three histone deacetylases belonging to the Clr6, Hos2, and Rpd3 lineages.</title>
        <authorList>
            <person name="Nishida H."/>
            <person name="Matsumoto T."/>
            <person name="Kondo S."/>
            <person name="Hamamoto M."/>
            <person name="Yoshikawa H."/>
        </authorList>
    </citation>
    <scope>NUCLEOTIDE SEQUENCE [LARGE SCALE GENOMIC DNA]</scope>
    <source>
        <strain evidence="6 7">NRRL Y-17804</strain>
    </source>
</reference>
<sequence length="818" mass="88967">MLQRSGSSRSISSNVPMWDSASPSRNPPPLPLPSATMDHTLARSPSQSSLHRRSRSTSPVKHSINGMSYLSASSSDQVHLSREPFQPQHVRVSQDSLDVLMTTTTSILTNLEKLIKRSKDNASDLVALKTAVKEGKPVVLPPAFAPEPVVAPTPTTVVEKVNVVKAVEIDLENILGPLRGLLTEFDRGVEAKIEQGQHSFNQLVTGQSAEFERAIKAVKVDVESVGEDFGRSLDMGLEVSVRKHDEALGKVAVKSEEAVSASLQPLDNGLQLFSARLADHGNGLARHGETLASAIAAHTSALATTASVHEQALKGSLGDALSKTISTHQAAVSDAVSKSATSSLAQTTSLHQSSLDRVASEHGASLKSHEREFDASLKSIVYEHGQKLESSLVEGVNAHRTGLESTLSNYSRQIEQDSQALGELRAEHSRTMKKQVAELEILVQKKATAQQELAELTTELETRKAEYAELARKGEQLEKRVGEAMERTIENLVGSVERVAESKAAKKERKEKEREKRKLRPIEQGFDRRILSVSNAGAEPTPRPGHARKPSFGKKMWRALSGSGSSFGVGVGTNQENSNRNSALSISEEGEVSVGSEVSASERDTLTAGSGGIGKARGLYGAFRAPGVRSPGGDGSGVWEDGQGIVGVNAGAEDGEEVGRRWRSVKQNFVPVPVRQHPTTEKMVKFIKPGKVALITRGRFAGRKVVILKQHDEGTKAHAFPHAVVAGIERYPSKVTRNMSAKRVTKRSKVKPFIKVVNYNHLMPTRYALELDALKNVVSLETFKEPTQREDAKKTIKKAFEERYQTGKNKWFFTPLRF</sequence>
<gene>
    <name evidence="6" type="ORF">G7K_6607-t1</name>
</gene>
<feature type="region of interest" description="Disordered" evidence="5">
    <location>
        <begin position="348"/>
        <end position="370"/>
    </location>
</feature>
<evidence type="ECO:0000256" key="4">
    <source>
        <dbReference type="RuleBase" id="RU000575"/>
    </source>
</evidence>
<evidence type="ECO:0000256" key="1">
    <source>
        <dbReference type="ARBA" id="ARBA00009124"/>
    </source>
</evidence>
<dbReference type="STRING" id="698492.A0A0E9NS00"/>
<proteinExistence type="inferred from homology"/>
<reference evidence="6 7" key="1">
    <citation type="journal article" date="2011" name="J. Gen. Appl. Microbiol.">
        <title>Draft genome sequencing of the enigmatic yeast Saitoella complicata.</title>
        <authorList>
            <person name="Nishida H."/>
            <person name="Hamamoto M."/>
            <person name="Sugiyama J."/>
        </authorList>
    </citation>
    <scope>NUCLEOTIDE SEQUENCE [LARGE SCALE GENOMIC DNA]</scope>
    <source>
        <strain evidence="6 7">NRRL Y-17804</strain>
    </source>
</reference>
<dbReference type="PANTHER" id="PTHR10497">
    <property type="entry name" value="60S RIBOSOMAL PROTEIN L27"/>
    <property type="match status" value="1"/>
</dbReference>
<feature type="region of interest" description="Disordered" evidence="5">
    <location>
        <begin position="1"/>
        <end position="65"/>
    </location>
</feature>
<keyword evidence="2 4" id="KW-0689">Ribosomal protein</keyword>
<dbReference type="SUPFAM" id="SSF50104">
    <property type="entry name" value="Translation proteins SH3-like domain"/>
    <property type="match status" value="1"/>
</dbReference>
<dbReference type="InterPro" id="IPR018262">
    <property type="entry name" value="Ribosomal_eL27_CS"/>
</dbReference>
<comment type="similarity">
    <text evidence="1 4">Belongs to the eukaryotic ribosomal protein eL27 family.</text>
</comment>
<dbReference type="GO" id="GO:0003735">
    <property type="term" value="F:structural constituent of ribosome"/>
    <property type="evidence" value="ECO:0007669"/>
    <property type="project" value="InterPro"/>
</dbReference>
<feature type="compositionally biased region" description="Polar residues" evidence="5">
    <location>
        <begin position="573"/>
        <end position="585"/>
    </location>
</feature>
<feature type="compositionally biased region" description="Polar residues" evidence="5">
    <location>
        <begin position="56"/>
        <end position="65"/>
    </location>
</feature>
<comment type="caution">
    <text evidence="6">The sequence shown here is derived from an EMBL/GenBank/DDBJ whole genome shotgun (WGS) entry which is preliminary data.</text>
</comment>
<dbReference type="GO" id="GO:1990904">
    <property type="term" value="C:ribonucleoprotein complex"/>
    <property type="evidence" value="ECO:0007669"/>
    <property type="project" value="UniProtKB-KW"/>
</dbReference>
<accession>A0A0E9NS00</accession>
<keyword evidence="7" id="KW-1185">Reference proteome</keyword>
<protein>
    <recommendedName>
        <fullName evidence="4">60S ribosomal protein L27</fullName>
    </recommendedName>
</protein>
<feature type="region of interest" description="Disordered" evidence="5">
    <location>
        <begin position="500"/>
        <end position="520"/>
    </location>
</feature>
<dbReference type="InterPro" id="IPR001141">
    <property type="entry name" value="Ribosomal_eL27"/>
</dbReference>
<name>A0A0E9NS00_SAICN</name>
<dbReference type="CDD" id="cd06090">
    <property type="entry name" value="KOW_RPL27"/>
    <property type="match status" value="1"/>
</dbReference>
<dbReference type="Gene3D" id="2.30.30.770">
    <property type="match status" value="1"/>
</dbReference>
<dbReference type="InterPro" id="IPR038655">
    <property type="entry name" value="Ribosomal_eL27_sf"/>
</dbReference>
<dbReference type="Pfam" id="PF01777">
    <property type="entry name" value="Ribosomal_L27e"/>
    <property type="match status" value="1"/>
</dbReference>
<dbReference type="EMBL" id="BACD03000072">
    <property type="protein sequence ID" value="GAO52533.1"/>
    <property type="molecule type" value="Genomic_DNA"/>
</dbReference>
<feature type="compositionally biased region" description="Low complexity" evidence="5">
    <location>
        <begin position="1"/>
        <end position="13"/>
    </location>
</feature>
<dbReference type="InterPro" id="IPR041991">
    <property type="entry name" value="Ribosomal_eL27_KOW"/>
</dbReference>
<dbReference type="Proteomes" id="UP000033140">
    <property type="component" value="Unassembled WGS sequence"/>
</dbReference>
<organism evidence="6 7">
    <name type="scientific">Saitoella complicata (strain BCRC 22490 / CBS 7301 / JCM 7358 / NBRC 10748 / NRRL Y-17804)</name>
    <dbReference type="NCBI Taxonomy" id="698492"/>
    <lineage>
        <taxon>Eukaryota</taxon>
        <taxon>Fungi</taxon>
        <taxon>Dikarya</taxon>
        <taxon>Ascomycota</taxon>
        <taxon>Taphrinomycotina</taxon>
        <taxon>Taphrinomycotina incertae sedis</taxon>
        <taxon>Saitoella</taxon>
    </lineage>
</organism>
<evidence type="ECO:0000313" key="6">
    <source>
        <dbReference type="EMBL" id="GAO52533.1"/>
    </source>
</evidence>
<evidence type="ECO:0000256" key="3">
    <source>
        <dbReference type="ARBA" id="ARBA00023274"/>
    </source>
</evidence>
<dbReference type="InterPro" id="IPR008991">
    <property type="entry name" value="Translation_prot_SH3-like_sf"/>
</dbReference>